<comment type="function">
    <text evidence="13 14">Component of the coat protein complex II (COPII) which promotes the formation of transport vesicles from the endoplasmic reticulum (ER). The coat has two main functions, the physical deformation of the endoplasmic reticulum membrane into vesicles and the selection of cargo molecules.</text>
</comment>
<evidence type="ECO:0000259" key="19">
    <source>
        <dbReference type="Pfam" id="PF08033"/>
    </source>
</evidence>
<dbReference type="SUPFAM" id="SSF82919">
    <property type="entry name" value="Zn-finger domain of Sec23/24"/>
    <property type="match status" value="1"/>
</dbReference>
<dbReference type="SUPFAM" id="SSF53300">
    <property type="entry name" value="vWA-like"/>
    <property type="match status" value="1"/>
</dbReference>
<dbReference type="InterPro" id="IPR006896">
    <property type="entry name" value="Sec23/24_trunk_dom"/>
</dbReference>
<dbReference type="GO" id="GO:0008270">
    <property type="term" value="F:zinc ion binding"/>
    <property type="evidence" value="ECO:0007669"/>
    <property type="project" value="InterPro"/>
</dbReference>
<dbReference type="Pfam" id="PF08033">
    <property type="entry name" value="Sec23_BS"/>
    <property type="match status" value="1"/>
</dbReference>
<proteinExistence type="inferred from homology"/>
<protein>
    <recommendedName>
        <fullName evidence="3 14">Protein transport protein SEC23</fullName>
    </recommendedName>
</protein>
<dbReference type="InterPro" id="IPR007123">
    <property type="entry name" value="Gelsolin-like_dom"/>
</dbReference>
<evidence type="ECO:0000259" key="16">
    <source>
        <dbReference type="Pfam" id="PF04810"/>
    </source>
</evidence>
<evidence type="ECO:0000256" key="2">
    <source>
        <dbReference type="ARBA" id="ARBA00009210"/>
    </source>
</evidence>
<dbReference type="InterPro" id="IPR006895">
    <property type="entry name" value="Znf_Sec23_Sec24"/>
</dbReference>
<dbReference type="InterPro" id="IPR006900">
    <property type="entry name" value="Sec23/24_helical_dom"/>
</dbReference>
<gene>
    <name evidence="20" type="ORF">TOLI1172_LOCUS8975</name>
</gene>
<feature type="domain" description="Gelsolin-like" evidence="15">
    <location>
        <begin position="641"/>
        <end position="728"/>
    </location>
</feature>
<evidence type="ECO:0000256" key="4">
    <source>
        <dbReference type="ARBA" id="ARBA00022448"/>
    </source>
</evidence>
<reference evidence="20" key="1">
    <citation type="submission" date="2021-01" db="EMBL/GenBank/DDBJ databases">
        <authorList>
            <person name="Corre E."/>
            <person name="Pelletier E."/>
            <person name="Niang G."/>
            <person name="Scheremetjew M."/>
            <person name="Finn R."/>
            <person name="Kale V."/>
            <person name="Holt S."/>
            <person name="Cochrane G."/>
            <person name="Meng A."/>
            <person name="Brown T."/>
            <person name="Cohen L."/>
        </authorList>
    </citation>
    <scope>NUCLEOTIDE SEQUENCE</scope>
    <source>
        <strain evidence="20">CCMP3278</strain>
    </source>
</reference>
<evidence type="ECO:0000256" key="13">
    <source>
        <dbReference type="ARBA" id="ARBA00025471"/>
    </source>
</evidence>
<evidence type="ECO:0000256" key="14">
    <source>
        <dbReference type="RuleBase" id="RU365030"/>
    </source>
</evidence>
<keyword evidence="7 14" id="KW-0862">Zinc</keyword>
<dbReference type="InterPro" id="IPR036465">
    <property type="entry name" value="vWFA_dom_sf"/>
</dbReference>
<evidence type="ECO:0000256" key="3">
    <source>
        <dbReference type="ARBA" id="ARBA00021212"/>
    </source>
</evidence>
<dbReference type="CDD" id="cd11287">
    <property type="entry name" value="Sec23_C"/>
    <property type="match status" value="1"/>
</dbReference>
<keyword evidence="5 14" id="KW-0479">Metal-binding</keyword>
<dbReference type="GO" id="GO:0005096">
    <property type="term" value="F:GTPase activator activity"/>
    <property type="evidence" value="ECO:0007669"/>
    <property type="project" value="TreeGrafter"/>
</dbReference>
<dbReference type="InterPro" id="IPR012990">
    <property type="entry name" value="Beta-sandwich_Sec23_24"/>
</dbReference>
<keyword evidence="6 14" id="KW-0256">Endoplasmic reticulum</keyword>
<dbReference type="InterPro" id="IPR036174">
    <property type="entry name" value="Znf_Sec23_Sec24_sf"/>
</dbReference>
<feature type="domain" description="Sec23/Sec24 helical" evidence="18">
    <location>
        <begin position="528"/>
        <end position="622"/>
    </location>
</feature>
<evidence type="ECO:0000256" key="9">
    <source>
        <dbReference type="ARBA" id="ARBA00022927"/>
    </source>
</evidence>
<dbReference type="GO" id="GO:0030127">
    <property type="term" value="C:COPII vesicle coat"/>
    <property type="evidence" value="ECO:0007669"/>
    <property type="project" value="InterPro"/>
</dbReference>
<name>A0A7S1EU03_9RHOD</name>
<keyword evidence="14" id="KW-0963">Cytoplasm</keyword>
<dbReference type="SUPFAM" id="SSF82754">
    <property type="entry name" value="C-terminal, gelsolin-like domain of Sec23/24"/>
    <property type="match status" value="1"/>
</dbReference>
<dbReference type="SUPFAM" id="SSF81811">
    <property type="entry name" value="Helical domain of Sec23/24"/>
    <property type="match status" value="1"/>
</dbReference>
<evidence type="ECO:0000256" key="10">
    <source>
        <dbReference type="ARBA" id="ARBA00023034"/>
    </source>
</evidence>
<keyword evidence="12 14" id="KW-0968">Cytoplasmic vesicle</keyword>
<dbReference type="AlphaFoldDB" id="A0A7S1EU03"/>
<organism evidence="20">
    <name type="scientific">Timspurckia oligopyrenoides</name>
    <dbReference type="NCBI Taxonomy" id="708627"/>
    <lineage>
        <taxon>Eukaryota</taxon>
        <taxon>Rhodophyta</taxon>
        <taxon>Bangiophyceae</taxon>
        <taxon>Porphyridiales</taxon>
        <taxon>Porphyridiaceae</taxon>
        <taxon>Timspurckia</taxon>
    </lineage>
</organism>
<dbReference type="SUPFAM" id="SSF81995">
    <property type="entry name" value="beta-sandwich domain of Sec23/24"/>
    <property type="match status" value="1"/>
</dbReference>
<evidence type="ECO:0000256" key="12">
    <source>
        <dbReference type="ARBA" id="ARBA00023329"/>
    </source>
</evidence>
<keyword evidence="10" id="KW-0333">Golgi apparatus</keyword>
<dbReference type="FunFam" id="1.20.120.730:FF:000005">
    <property type="entry name" value="Protein transport protein SEC23"/>
    <property type="match status" value="1"/>
</dbReference>
<comment type="subcellular location">
    <subcellularLocation>
        <location evidence="14">Cytoplasmic vesicle</location>
        <location evidence="14">COPII-coated vesicle membrane</location>
        <topology evidence="14">Peripheral membrane protein</topology>
        <orientation evidence="14">Cytoplasmic side</orientation>
    </subcellularLocation>
    <subcellularLocation>
        <location evidence="14">Endoplasmic reticulum membrane</location>
        <topology evidence="14">Peripheral membrane protein</topology>
        <orientation evidence="14">Cytoplasmic side</orientation>
    </subcellularLocation>
    <subcellularLocation>
        <location evidence="1">Golgi apparatus membrane</location>
        <topology evidence="1">Peripheral membrane protein</topology>
        <orientation evidence="1">Cytoplasmic side</orientation>
    </subcellularLocation>
</comment>
<keyword evidence="8 14" id="KW-0931">ER-Golgi transport</keyword>
<dbReference type="Pfam" id="PF04815">
    <property type="entry name" value="Sec23_helical"/>
    <property type="match status" value="1"/>
</dbReference>
<dbReference type="PANTHER" id="PTHR11141">
    <property type="entry name" value="PROTEIN TRANSPORT PROTEIN SEC23"/>
    <property type="match status" value="1"/>
</dbReference>
<dbReference type="FunFam" id="2.30.30.380:FF:000001">
    <property type="entry name" value="Protein transport protein SEC23"/>
    <property type="match status" value="1"/>
</dbReference>
<evidence type="ECO:0000259" key="18">
    <source>
        <dbReference type="Pfam" id="PF04815"/>
    </source>
</evidence>
<keyword evidence="4 14" id="KW-0813">Transport</keyword>
<dbReference type="GO" id="GO:0070971">
    <property type="term" value="C:endoplasmic reticulum exit site"/>
    <property type="evidence" value="ECO:0007669"/>
    <property type="project" value="TreeGrafter"/>
</dbReference>
<evidence type="ECO:0000256" key="7">
    <source>
        <dbReference type="ARBA" id="ARBA00022833"/>
    </source>
</evidence>
<dbReference type="GO" id="GO:0005789">
    <property type="term" value="C:endoplasmic reticulum membrane"/>
    <property type="evidence" value="ECO:0007669"/>
    <property type="project" value="UniProtKB-SubCell"/>
</dbReference>
<dbReference type="Gene3D" id="2.60.40.1670">
    <property type="entry name" value="beta-sandwich domain of Sec23/24"/>
    <property type="match status" value="1"/>
</dbReference>
<dbReference type="Pfam" id="PF00626">
    <property type="entry name" value="Gelsolin"/>
    <property type="match status" value="1"/>
</dbReference>
<accession>A0A7S1EU03</accession>
<evidence type="ECO:0000256" key="11">
    <source>
        <dbReference type="ARBA" id="ARBA00023136"/>
    </source>
</evidence>
<dbReference type="Gene3D" id="3.40.20.10">
    <property type="entry name" value="Severin"/>
    <property type="match status" value="1"/>
</dbReference>
<dbReference type="GO" id="GO:0000139">
    <property type="term" value="C:Golgi membrane"/>
    <property type="evidence" value="ECO:0007669"/>
    <property type="project" value="UniProtKB-SubCell"/>
</dbReference>
<dbReference type="EMBL" id="HBFP01012400">
    <property type="protein sequence ID" value="CAD8824576.1"/>
    <property type="molecule type" value="Transcribed_RNA"/>
</dbReference>
<keyword evidence="11 14" id="KW-0472">Membrane</keyword>
<dbReference type="Gene3D" id="2.30.30.380">
    <property type="entry name" value="Zn-finger domain of Sec23/24"/>
    <property type="match status" value="1"/>
</dbReference>
<dbReference type="Gene3D" id="1.20.120.730">
    <property type="entry name" value="Sec23/Sec24 helical domain"/>
    <property type="match status" value="1"/>
</dbReference>
<dbReference type="InterPro" id="IPR037550">
    <property type="entry name" value="Sec23_C"/>
</dbReference>
<dbReference type="InterPro" id="IPR036175">
    <property type="entry name" value="Sec23/24_helical_dom_sf"/>
</dbReference>
<feature type="domain" description="Sec23/Sec24 beta-sandwich" evidence="19">
    <location>
        <begin position="412"/>
        <end position="515"/>
    </location>
</feature>
<evidence type="ECO:0000256" key="5">
    <source>
        <dbReference type="ARBA" id="ARBA00022723"/>
    </source>
</evidence>
<evidence type="ECO:0000256" key="8">
    <source>
        <dbReference type="ARBA" id="ARBA00022892"/>
    </source>
</evidence>
<comment type="similarity">
    <text evidence="2 14">Belongs to the SEC23/SEC24 family. SEC23 subfamily.</text>
</comment>
<dbReference type="InterPro" id="IPR036180">
    <property type="entry name" value="Gelsolin-like_dom_sf"/>
</dbReference>
<evidence type="ECO:0000313" key="20">
    <source>
        <dbReference type="EMBL" id="CAD8824576.1"/>
    </source>
</evidence>
<dbReference type="FunFam" id="3.40.20.10:FF:000041">
    <property type="entry name" value="Protein transport protein SEC23"/>
    <property type="match status" value="1"/>
</dbReference>
<evidence type="ECO:0000256" key="6">
    <source>
        <dbReference type="ARBA" id="ARBA00022824"/>
    </source>
</evidence>
<feature type="domain" description="Sec23/Sec24 trunk" evidence="17">
    <location>
        <begin position="123"/>
        <end position="397"/>
    </location>
</feature>
<dbReference type="GO" id="GO:0006886">
    <property type="term" value="P:intracellular protein transport"/>
    <property type="evidence" value="ECO:0007669"/>
    <property type="project" value="InterPro"/>
</dbReference>
<dbReference type="Gene3D" id="3.40.50.410">
    <property type="entry name" value="von Willebrand factor, type A domain"/>
    <property type="match status" value="1"/>
</dbReference>
<dbReference type="Pfam" id="PF04810">
    <property type="entry name" value="zf-Sec23_Sec24"/>
    <property type="match status" value="1"/>
</dbReference>
<dbReference type="InterPro" id="IPR037364">
    <property type="entry name" value="Sec23"/>
</dbReference>
<dbReference type="InterPro" id="IPR029006">
    <property type="entry name" value="ADF-H/Gelsolin-like_dom_sf"/>
</dbReference>
<keyword evidence="9 14" id="KW-0653">Protein transport</keyword>
<evidence type="ECO:0000259" key="17">
    <source>
        <dbReference type="Pfam" id="PF04811"/>
    </source>
</evidence>
<evidence type="ECO:0000256" key="1">
    <source>
        <dbReference type="ARBA" id="ARBA00004255"/>
    </source>
</evidence>
<sequence>MDFSQLEDIDGCRWSWLVWPWSRLDANRCVAPFGCMYTPLKQLPNMAPLLPFEPVSCRGASCHAILNPYCRVDVRSKLWICPFCMQRNALPPQYADISETNLPAELIPNFTTVEYKLPRNLAPPPVFLFVLDTCIQEDELNTAKEYIIKSLALLPPEAFVGLITFGLNVHVHVLSEPECPKAYVLKGSKEYTVQRLAELLSIGSAGGRGIASSVRASAPNGYSGGQAALPEAAVGAARFLQPISECEFVLTSILEDLNKDSWPVASTHRPKRCTYTALSTAVGLLESCHAGFFARIELLVGGPCTVEPGKVVNLEVSDIMRSHSDIEKESAPFVKKALAAYESIASRAVNAGHTIDVWACSLDQVGLYEMKSCVDRTAGMFIMAESFDHPMFKRSFEMFFARDENDQLLLGAQASLDVLTSRELKVAGAIGPVASLNKSTACVSQELEIGIGGTSAWRICGIDPSTTLSIYFEIVNNHNQPIPDGQYRYVQFVTKYMHASGEYRQRVSTVAGRWTDGSNIAEISAGFDQEAAAVLLARMAVYRTENEESGDVMRWIDRMLIRLCARFAEYQKDSPESFALSPNFSLYPQFMFNLRRSQFLVVFNSSPDETAYYRSYLNRENTLNGLLMIQPTVMAYSLGTSPSPVLLDVSSIKPDRILLLDTFFYVIYFCGETIAEWRNAGYHEDPKHMNFKALLQAPKDDAASILEERFPFARYIESDQGGSQARFLLAKLNPSVNHHAAGDGYGTGESFIFTDDVSLEVFMEHLKKLSVSSQ</sequence>
<evidence type="ECO:0000259" key="15">
    <source>
        <dbReference type="Pfam" id="PF00626"/>
    </source>
</evidence>
<dbReference type="Pfam" id="PF04811">
    <property type="entry name" value="Sec23_trunk"/>
    <property type="match status" value="1"/>
</dbReference>
<dbReference type="GO" id="GO:0090110">
    <property type="term" value="P:COPII-coated vesicle cargo loading"/>
    <property type="evidence" value="ECO:0007669"/>
    <property type="project" value="TreeGrafter"/>
</dbReference>
<dbReference type="PANTHER" id="PTHR11141:SF0">
    <property type="entry name" value="PROTEIN TRANSPORT PROTEIN SEC23"/>
    <property type="match status" value="1"/>
</dbReference>
<feature type="domain" description="Zinc finger Sec23/Sec24-type" evidence="16">
    <location>
        <begin position="54"/>
        <end position="94"/>
    </location>
</feature>